<name>A0A0N0RSS7_9BASI</name>
<keyword evidence="10" id="KW-1185">Reference proteome</keyword>
<dbReference type="InterPro" id="IPR002478">
    <property type="entry name" value="PUA"/>
</dbReference>
<dbReference type="InterPro" id="IPR041739">
    <property type="entry name" value="G5K_ProB"/>
</dbReference>
<dbReference type="Gene3D" id="2.30.130.10">
    <property type="entry name" value="PUA domain"/>
    <property type="match status" value="1"/>
</dbReference>
<keyword evidence="1" id="KW-0963">Cytoplasm</keyword>
<evidence type="ECO:0000256" key="4">
    <source>
        <dbReference type="ARBA" id="ARBA00022679"/>
    </source>
</evidence>
<dbReference type="EMBL" id="LGAV01000001">
    <property type="protein sequence ID" value="KOS16545.1"/>
    <property type="molecule type" value="Genomic_DNA"/>
</dbReference>
<evidence type="ECO:0000313" key="9">
    <source>
        <dbReference type="EMBL" id="KOS16545.1"/>
    </source>
</evidence>
<dbReference type="InterPro" id="IPR019797">
    <property type="entry name" value="Glutamate_5-kinase_CS"/>
</dbReference>
<dbReference type="Gene3D" id="3.40.1160.10">
    <property type="entry name" value="Acetylglutamate kinase-like"/>
    <property type="match status" value="1"/>
</dbReference>
<keyword evidence="7" id="KW-0067">ATP-binding</keyword>
<evidence type="ECO:0000256" key="7">
    <source>
        <dbReference type="ARBA" id="ARBA00022840"/>
    </source>
</evidence>
<dbReference type="PANTHER" id="PTHR43654:SF3">
    <property type="entry name" value="GLUTAMATE 5-KINASE"/>
    <property type="match status" value="1"/>
</dbReference>
<dbReference type="GeneID" id="28729487"/>
<evidence type="ECO:0000259" key="8">
    <source>
        <dbReference type="SMART" id="SM00359"/>
    </source>
</evidence>
<dbReference type="InterPro" id="IPR015947">
    <property type="entry name" value="PUA-like_sf"/>
</dbReference>
<dbReference type="InterPro" id="IPR036974">
    <property type="entry name" value="PUA_sf"/>
</dbReference>
<evidence type="ECO:0000256" key="1">
    <source>
        <dbReference type="ARBA" id="ARBA00022490"/>
    </source>
</evidence>
<dbReference type="Proteomes" id="UP000037751">
    <property type="component" value="Unassembled WGS sequence"/>
</dbReference>
<dbReference type="GO" id="GO:0005524">
    <property type="term" value="F:ATP binding"/>
    <property type="evidence" value="ECO:0007669"/>
    <property type="project" value="UniProtKB-KW"/>
</dbReference>
<dbReference type="SUPFAM" id="SSF53633">
    <property type="entry name" value="Carbamate kinase-like"/>
    <property type="match status" value="1"/>
</dbReference>
<dbReference type="GO" id="GO:1901607">
    <property type="term" value="P:alpha-amino acid biosynthetic process"/>
    <property type="evidence" value="ECO:0007669"/>
    <property type="project" value="UniProtKB-ARBA"/>
</dbReference>
<keyword evidence="3" id="KW-0641">Proline biosynthesis</keyword>
<protein>
    <submittedName>
        <fullName evidence="9">Glutamate 5-kinase</fullName>
    </submittedName>
</protein>
<dbReference type="GO" id="GO:0005829">
    <property type="term" value="C:cytosol"/>
    <property type="evidence" value="ECO:0007669"/>
    <property type="project" value="TreeGrafter"/>
</dbReference>
<dbReference type="PANTHER" id="PTHR43654">
    <property type="entry name" value="GLUTAMATE 5-KINASE"/>
    <property type="match status" value="1"/>
</dbReference>
<evidence type="ECO:0000313" key="10">
    <source>
        <dbReference type="Proteomes" id="UP000037751"/>
    </source>
</evidence>
<dbReference type="InterPro" id="IPR001057">
    <property type="entry name" value="Glu/AcGlu_kinase"/>
</dbReference>
<dbReference type="STRING" id="77020.A0A0N0RSS7"/>
<evidence type="ECO:0000256" key="2">
    <source>
        <dbReference type="ARBA" id="ARBA00022605"/>
    </source>
</evidence>
<dbReference type="PROSITE" id="PS00902">
    <property type="entry name" value="GLUTAMATE_5_KINASE"/>
    <property type="match status" value="1"/>
</dbReference>
<comment type="caution">
    <text evidence="9">The sequence shown here is derived from an EMBL/GenBank/DDBJ whole genome shotgun (WGS) entry which is preliminary data.</text>
</comment>
<dbReference type="InterPro" id="IPR011529">
    <property type="entry name" value="Glu_5kinase"/>
</dbReference>
<dbReference type="PIRSF" id="PIRSF000729">
    <property type="entry name" value="GK"/>
    <property type="match status" value="1"/>
</dbReference>
<dbReference type="FunFam" id="3.40.1160.10:FF:000018">
    <property type="entry name" value="Glutamate 5-kinase"/>
    <property type="match status" value="1"/>
</dbReference>
<dbReference type="GO" id="GO:0004349">
    <property type="term" value="F:glutamate 5-kinase activity"/>
    <property type="evidence" value="ECO:0007669"/>
    <property type="project" value="InterPro"/>
</dbReference>
<keyword evidence="2" id="KW-0028">Amino-acid biosynthesis</keyword>
<gene>
    <name evidence="9" type="ORF">Malapachy_3133</name>
</gene>
<organism evidence="9 10">
    <name type="scientific">Malassezia pachydermatis</name>
    <dbReference type="NCBI Taxonomy" id="77020"/>
    <lineage>
        <taxon>Eukaryota</taxon>
        <taxon>Fungi</taxon>
        <taxon>Dikarya</taxon>
        <taxon>Basidiomycota</taxon>
        <taxon>Ustilaginomycotina</taxon>
        <taxon>Malasseziomycetes</taxon>
        <taxon>Malasseziales</taxon>
        <taxon>Malasseziaceae</taxon>
        <taxon>Malassezia</taxon>
    </lineage>
</organism>
<evidence type="ECO:0000256" key="5">
    <source>
        <dbReference type="ARBA" id="ARBA00022741"/>
    </source>
</evidence>
<keyword evidence="6 9" id="KW-0418">Kinase</keyword>
<dbReference type="CDD" id="cd21157">
    <property type="entry name" value="PUA_G5K"/>
    <property type="match status" value="1"/>
</dbReference>
<dbReference type="InterPro" id="IPR005715">
    <property type="entry name" value="Glu_5kinase/COase_Synthase"/>
</dbReference>
<dbReference type="NCBIfam" id="TIGR01027">
    <property type="entry name" value="proB"/>
    <property type="match status" value="1"/>
</dbReference>
<dbReference type="PROSITE" id="PS50890">
    <property type="entry name" value="PUA"/>
    <property type="match status" value="1"/>
</dbReference>
<dbReference type="AlphaFoldDB" id="A0A0N0RSS7"/>
<dbReference type="GO" id="GO:0003723">
    <property type="term" value="F:RNA binding"/>
    <property type="evidence" value="ECO:0007669"/>
    <property type="project" value="InterPro"/>
</dbReference>
<sequence>MPLRSGVAAPAAAGKTVVIKLGTSSILSEKTLEPKIRIMASIVETVSRLRQNGHRVVLVCSGAIGVGRVRMNIQERPKNLGERQALAALGQLRLMSLWDSLFGVLGINIAQVLLTRADIADSPRYHNAYTTLNTLLSSDFNAVPIVNENDTVSVYEMRFGDNDSLSAITAGIINADYLFLCTDVDGLYTDNPRSNPEARRLRVLHSVDEARQAACVKTMGSSFGTGGMQTKLIAAELATAAGVATIILNGEHPENIAKVVEKGLNVNEGQDDDPPHTLFLPNPFRLPARKWRILHAMHPCGTLVIDEGAYERISRKESGGRLLPAGVVGVEGNWERLQAVRLVVRKQASDGSIESKEVGRALANYTSIECERIKGLQSAQIMDAIGAVDSLYITDQIALSAPAT</sequence>
<proteinExistence type="inferred from homology"/>
<dbReference type="SMART" id="SM00359">
    <property type="entry name" value="PUA"/>
    <property type="match status" value="1"/>
</dbReference>
<dbReference type="HAMAP" id="MF_00456">
    <property type="entry name" value="ProB"/>
    <property type="match status" value="1"/>
</dbReference>
<dbReference type="Pfam" id="PF00696">
    <property type="entry name" value="AA_kinase"/>
    <property type="match status" value="1"/>
</dbReference>
<feature type="domain" description="PUA" evidence="8">
    <location>
        <begin position="301"/>
        <end position="394"/>
    </location>
</feature>
<accession>A0A0N0RSS7</accession>
<dbReference type="InterPro" id="IPR001048">
    <property type="entry name" value="Asp/Glu/Uridylate_kinase"/>
</dbReference>
<keyword evidence="4" id="KW-0808">Transferase</keyword>
<dbReference type="RefSeq" id="XP_017994177.1">
    <property type="nucleotide sequence ID" value="XM_018137611.1"/>
</dbReference>
<dbReference type="PRINTS" id="PR00474">
    <property type="entry name" value="GLU5KINASE"/>
</dbReference>
<dbReference type="CDD" id="cd04242">
    <property type="entry name" value="AAK_G5K_ProB"/>
    <property type="match status" value="1"/>
</dbReference>
<evidence type="ECO:0000256" key="3">
    <source>
        <dbReference type="ARBA" id="ARBA00022650"/>
    </source>
</evidence>
<dbReference type="InterPro" id="IPR036393">
    <property type="entry name" value="AceGlu_kinase-like_sf"/>
</dbReference>
<reference evidence="9 10" key="1">
    <citation type="submission" date="2015-07" db="EMBL/GenBank/DDBJ databases">
        <title>Draft Genome Sequence of Malassezia furfur CBS1878 and Malassezia pachydermatis CBS1879.</title>
        <authorList>
            <person name="Triana S."/>
            <person name="Ohm R."/>
            <person name="Gonzalez A."/>
            <person name="DeCock H."/>
            <person name="Restrepo S."/>
            <person name="Celis A."/>
        </authorList>
    </citation>
    <scope>NUCLEOTIDE SEQUENCE [LARGE SCALE GENOMIC DNA]</scope>
    <source>
        <strain evidence="9 10">CBS 1879</strain>
    </source>
</reference>
<dbReference type="OrthoDB" id="409889at2759"/>
<dbReference type="SUPFAM" id="SSF88697">
    <property type="entry name" value="PUA domain-like"/>
    <property type="match status" value="1"/>
</dbReference>
<keyword evidence="5" id="KW-0547">Nucleotide-binding</keyword>
<dbReference type="Pfam" id="PF01472">
    <property type="entry name" value="PUA"/>
    <property type="match status" value="1"/>
</dbReference>
<evidence type="ECO:0000256" key="6">
    <source>
        <dbReference type="ARBA" id="ARBA00022777"/>
    </source>
</evidence>
<dbReference type="VEuPathDB" id="FungiDB:Malapachy_3133"/>